<reference evidence="1 2" key="1">
    <citation type="submission" date="2019-04" db="EMBL/GenBank/DDBJ databases">
        <authorList>
            <person name="Li J."/>
        </authorList>
    </citation>
    <scope>NUCLEOTIDE SEQUENCE [LARGE SCALE GENOMIC DNA]</scope>
    <source>
        <strain evidence="1 2">CCTCC AB2016182</strain>
    </source>
</reference>
<keyword evidence="2" id="KW-1185">Reference proteome</keyword>
<dbReference type="AlphaFoldDB" id="A0A4U0QUM4"/>
<dbReference type="OrthoDB" id="9863112at2"/>
<dbReference type="Proteomes" id="UP000306223">
    <property type="component" value="Unassembled WGS sequence"/>
</dbReference>
<comment type="caution">
    <text evidence="1">The sequence shown here is derived from an EMBL/GenBank/DDBJ whole genome shotgun (WGS) entry which is preliminary data.</text>
</comment>
<accession>A0A4U0QUM4</accession>
<dbReference type="RefSeq" id="WP_136855722.1">
    <property type="nucleotide sequence ID" value="NZ_SUNH01000007.1"/>
</dbReference>
<sequence>MTGPLRHDFEAIPDFSRIILHPADANLIHRNPVMATRLGDYFYCEGSDPMQMGADYYLGDVAGFMRGYELAEVTA</sequence>
<gene>
    <name evidence="1" type="ORF">FA740_05200</name>
</gene>
<dbReference type="EMBL" id="SUNH01000007">
    <property type="protein sequence ID" value="TJZ85797.1"/>
    <property type="molecule type" value="Genomic_DNA"/>
</dbReference>
<name>A0A4U0QUM4_9RHOB</name>
<evidence type="ECO:0000313" key="2">
    <source>
        <dbReference type="Proteomes" id="UP000306223"/>
    </source>
</evidence>
<protein>
    <submittedName>
        <fullName evidence="1">Uncharacterized protein</fullName>
    </submittedName>
</protein>
<organism evidence="1 2">
    <name type="scientific">Paracoccus hibiscisoli</name>
    <dbReference type="NCBI Taxonomy" id="2023261"/>
    <lineage>
        <taxon>Bacteria</taxon>
        <taxon>Pseudomonadati</taxon>
        <taxon>Pseudomonadota</taxon>
        <taxon>Alphaproteobacteria</taxon>
        <taxon>Rhodobacterales</taxon>
        <taxon>Paracoccaceae</taxon>
        <taxon>Paracoccus</taxon>
    </lineage>
</organism>
<evidence type="ECO:0000313" key="1">
    <source>
        <dbReference type="EMBL" id="TJZ85797.1"/>
    </source>
</evidence>
<proteinExistence type="predicted"/>